<dbReference type="RefSeq" id="YP_004323928.1">
    <property type="nucleotide sequence ID" value="NC_015286.1"/>
</dbReference>
<evidence type="ECO:0000259" key="1">
    <source>
        <dbReference type="Pfam" id="PF18454"/>
    </source>
</evidence>
<dbReference type="InterPro" id="IPR041352">
    <property type="entry name" value="Mtd_N"/>
</dbReference>
<keyword evidence="3" id="KW-1185">Reference proteome</keyword>
<dbReference type="GeneID" id="10328474"/>
<feature type="domain" description="Major tropism determinant N-terminal" evidence="1">
    <location>
        <begin position="5"/>
        <end position="43"/>
    </location>
</feature>
<organism evidence="2 3">
    <name type="scientific">Synechococcus phage Syn19</name>
    <dbReference type="NCBI Taxonomy" id="445684"/>
    <lineage>
        <taxon>Viruses</taxon>
        <taxon>Duplodnaviria</taxon>
        <taxon>Heunggongvirae</taxon>
        <taxon>Uroviricota</taxon>
        <taxon>Caudoviricetes</taxon>
        <taxon>Pantevenvirales</taxon>
        <taxon>Kyanoviridae</taxon>
        <taxon>Pontusvirus</taxon>
        <taxon>Pontusvirus syn19</taxon>
    </lineage>
</organism>
<dbReference type="KEGG" id="vg:10328474"/>
<evidence type="ECO:0000313" key="2">
    <source>
        <dbReference type="EMBL" id="ADO99462.1"/>
    </source>
</evidence>
<protein>
    <submittedName>
        <fullName evidence="2">YadA domain-containing structural protein</fullName>
    </submittedName>
</protein>
<sequence>MANRIQLRRGGAQEWANANPTLAQGELGIELDTGRFKIGDGVSAWNTLRYERPVESVTNTANTLVQRDADGNFSAGTVTATLIGNASTAARLASTRQIQLSGDVQATGVFDGSTNLNLNTTVSLVSTLPHYDGTGDSSGTYRSVTVDAKGRVTNATNPTTLAGYGLDGNVEGSSAQPYDLDLQALANLTSTGIIARTSGGAMATRTVLGSATRIAITNGNGVAGNPVIDLITTAVTAAEYNTESLTSAAGSETVNATKFTVDAYGRLTDSNTVPIATATEGSKYASYNAGTTYARYDIIANASKVYQAYQAITAGSGAPTHTSGDNGGWRYLAAEATEQKGLASFAQEDFDVDSNGHVTIAALGVDNTQLQNNRVSFADGNTKEDFELDQELTATTGYRGFNYLNYVKVNDTSGNLLFGANNTGDSGAGEIDVNVRSYFSDPNIDLDGAVDQVINKDGSGHFTISHTQNVATPRNLNILATNTGSGTSNIVIRAEDTVTINATEATGKVHVEDLRIQDNFLASTGQLNLDPGDDRAATGLVRIYGDLQIDGTTTTVNSTELTVDDVTILLGGDTAPTSDDNLDRGVQFRYYDSQARLGFYGWDTNYTDLGGHEGGYRFLHAATNNSEVFTGTDSGIIAGNVKLTTNTNSTSNTTGDLVVAGGAGIGQDVNIGGLLDVDGTFRANSTSRFDDNMVLQGASKTLQLNNGSGTTKVEFQSTTGNGSLAGILDVTGNFNVNTNKFNVVAASGNTTVAGTLGVTGDTTLTGALDANSTLNVAGDVYLESTNDITVAKNSGTGVWEIQSNDYGALRLDGGFYTAGDALIDGTLHVNGAIEVKDSATEAESRLNWLRVRYRGRFGDSYQATPSYASHNTTTIRAHGGAGIERTLHVGGTGSGEGLFVGKRNSGDTVKFSVLGASGNTDIQGTLDVAGNSEFNGTVDVDADFAVRNGTTDKFFVDNVTGNTDIQGTLDVNGATEITNTLDVSNAVTFDQTLLVQGNSEFNGTVDVDANFAVRSGSTDKFTVASSSGNVATDGTLVVQGQTTINDSLIVDAANEIFSIRNGSAVEKFGVDADNGNTNIIGTLTVGDATQINDTLGVSDVVTFTRNTQQTLTGSYAADGAFRLTGGAAIGKNLAVGEGLRVYGGTELTGALDLNNSADISGALVTHDNVTITADNKTFAIQNASAANKLTVDTDNGNTDIRGTLDVGGDVTAESNLTVTGNLTVNGTTTTVNSTVTTLDDPIITVGGDTAPSTNDGKDRGVEFRYYDGSAKIGFFGYDRSANQFAFVTDATNSSEVLAGTDGALRAGSLNLTGSGTSLDVDANANIDGTLTVDGQIVSQVTSGAALVIPTTTKINNLNADLLDSMTTASAATPTTVVARDSSGDFSANQITAASGVGAAAGFLGNASSADILKTARVITIDGVVNGNVSFDGSQAVTITTTYDDADITALAAQSGTGYMVRTAANTYAHRTFAVTASSGITLTNPDGISGNTTINVASASTNAANNLVLRDASGGFSAEDVNVATLDATGNSTIGGTLGVTGVVTLSGQLNANSGILVDTNKFTVDGQNGSVSTQGTLNADGATTLGSTLTVTGATEFNSTVDVDGNFAVRTNLGVDKFTVLGASGNTSISGTLGVTGATTLSDTLAVTGTSAFTGAITASGGVIGNVTGTVSSIANHDTDALSEGSTNLYFTNERVDDRIDALFIASTGITKVYDDTAGTYTLSVTQADIDTDNVTEGSTNLFTTAARTRTHFTYGTGIELSGAGELSVTQVDIDTDNVTEGSTNIFYTEARFDSSLAAKTTDDVTEGSANLYYTDARADARIAAADTDALSEGSANLYYTDARAEASFDTKIAAATTDDLSEGSTNVYYTDARAEASFDTKIAAASTTNLSEGNNLYYTEARVQTKLDDAFAQLQAMLNNLATTTTLTLALSGDPTPGAVVTTAVDNGGGGGFTAGTAVATSGGTGSGLTVDTTVVGGVITAAAVNAGGSDYLISDTVTITNPNAGKVLSFNLATLTGGSNYVTGTALATTGGSGSASLTVDITAVAGAITNVTINDGGTGYAADETITIVQPTGADGSNPATGGTVDIATVATNATLSMTDITTMEVGAIVTGATSGTVGTITALGTNQITVDNVDGFFKVGEVVSANDVTTLTISSFA</sequence>
<evidence type="ECO:0000313" key="3">
    <source>
        <dbReference type="Proteomes" id="UP000006535"/>
    </source>
</evidence>
<dbReference type="EMBL" id="GU071106">
    <property type="protein sequence ID" value="ADO99462.1"/>
    <property type="molecule type" value="Genomic_DNA"/>
</dbReference>
<name>E3SQ60_9CAUD</name>
<reference evidence="2 3" key="1">
    <citation type="journal article" date="2010" name="Environ. Microbiol.">
        <title>Genomic analysis of oceanic cyanobacterial myoviruses compared with T4-like myoviruses from diverse hosts and environments.</title>
        <authorList>
            <person name="Sullivan M.B."/>
            <person name="Huang K.H."/>
            <person name="Ignacio-Espinoza J.C."/>
            <person name="Berlin A.M."/>
            <person name="Kelly L."/>
            <person name="Weigele P.R."/>
            <person name="DeFrancesco A.S."/>
            <person name="Kern S.E."/>
            <person name="Thompson L.R."/>
            <person name="Young S."/>
            <person name="Yandava C."/>
            <person name="Fu R."/>
            <person name="Krastins B."/>
            <person name="Chase M."/>
            <person name="Sarracino D."/>
            <person name="Osburne M.S."/>
            <person name="Henn M.R."/>
            <person name="Chisholm S.W."/>
        </authorList>
    </citation>
    <scope>NUCLEOTIDE SEQUENCE [LARGE SCALE GENOMIC DNA]</scope>
    <source>
        <strain evidence="2">Syn19</strain>
    </source>
</reference>
<dbReference type="Proteomes" id="UP000006535">
    <property type="component" value="Segment"/>
</dbReference>
<accession>E3SQ60</accession>
<proteinExistence type="predicted"/>
<gene>
    <name evidence="2" type="ORF">Syn19_095</name>
</gene>
<dbReference type="Pfam" id="PF18454">
    <property type="entry name" value="Mtd_N"/>
    <property type="match status" value="1"/>
</dbReference>
<dbReference type="SUPFAM" id="SSF69349">
    <property type="entry name" value="Phage fibre proteins"/>
    <property type="match status" value="1"/>
</dbReference>